<protein>
    <submittedName>
        <fullName evidence="2">Uncharacterized protein</fullName>
    </submittedName>
</protein>
<evidence type="ECO:0000256" key="1">
    <source>
        <dbReference type="SAM" id="Phobius"/>
    </source>
</evidence>
<accession>C6HTM1</accession>
<dbReference type="AlphaFoldDB" id="C6HTM1"/>
<keyword evidence="1" id="KW-0472">Membrane</keyword>
<dbReference type="Proteomes" id="UP000009374">
    <property type="component" value="Unassembled WGS sequence"/>
</dbReference>
<proteinExistence type="predicted"/>
<evidence type="ECO:0000313" key="2">
    <source>
        <dbReference type="EMBL" id="EES53986.1"/>
    </source>
</evidence>
<organism evidence="2 3">
    <name type="scientific">Leptospirillum ferrodiazotrophum</name>
    <dbReference type="NCBI Taxonomy" id="412449"/>
    <lineage>
        <taxon>Bacteria</taxon>
        <taxon>Pseudomonadati</taxon>
        <taxon>Nitrospirota</taxon>
        <taxon>Nitrospiria</taxon>
        <taxon>Nitrospirales</taxon>
        <taxon>Nitrospiraceae</taxon>
        <taxon>Leptospirillum</taxon>
    </lineage>
</organism>
<keyword evidence="1" id="KW-0812">Transmembrane</keyword>
<gene>
    <name evidence="2" type="ORF">UBAL3_24060005</name>
</gene>
<name>C6HTM1_9BACT</name>
<dbReference type="EMBL" id="GG693851">
    <property type="protein sequence ID" value="EES53986.1"/>
    <property type="molecule type" value="Genomic_DNA"/>
</dbReference>
<feature type="transmembrane region" description="Helical" evidence="1">
    <location>
        <begin position="113"/>
        <end position="133"/>
    </location>
</feature>
<reference evidence="2 3" key="1">
    <citation type="journal article" date="2009" name="Appl. Environ. Microbiol.">
        <title>Community genomic and proteomic analyses of chemoautotrophic iron-oxidizing "Leptospirillum rubarum" (Group II) and "Leptospirillum ferrodiazotrophum" (Group III) bacteria in acid mine drainage biofilms.</title>
        <authorList>
            <person name="Goltsman D.S."/>
            <person name="Denef V.J."/>
            <person name="Singer S.W."/>
            <person name="VerBerkmoes N.C."/>
            <person name="Lefsrud M."/>
            <person name="Mueller R.S."/>
            <person name="Dick G.J."/>
            <person name="Sun C.L."/>
            <person name="Wheeler K.E."/>
            <person name="Zemla A."/>
            <person name="Baker B.J."/>
            <person name="Hauser L."/>
            <person name="Land M."/>
            <person name="Shah M.B."/>
            <person name="Thelen M.P."/>
            <person name="Hettich R.L."/>
            <person name="Banfield J.F."/>
        </authorList>
    </citation>
    <scope>NUCLEOTIDE SEQUENCE [LARGE SCALE GENOMIC DNA]</scope>
</reference>
<sequence>MRFWRTLLTILLAALLAELFTFLKLLIGFHLAWKLNTDFISLQNFTEHVGDMAKGLLDAYGGNVFGHSLVVADTWVRIVRALLLGGTLVLSVRTFLKALSSGERGSPGKVESVPLLISAMLLLDLLAVLVSQNAHNNGTDGVNRFLLPVAVFGPILLGTSFRDFLGNPGADRIGKILVGGVAALGMIGAVVECLGGWGMELVALRENPGGTITVPGTFQNPYEYDQEKVAAWLEEHGFQNGYAQYWNAQIISVMTREVVTVAPVAFSNGALRPKPIFISSKTYLKMQEKSPAFLITGAAGVDGISREKVIQTFGMPDMDQEIGRYHVLVWKKGIKLSLSKNRHRRE</sequence>
<feature type="transmembrane region" description="Helical" evidence="1">
    <location>
        <begin position="177"/>
        <end position="199"/>
    </location>
</feature>
<feature type="transmembrane region" description="Helical" evidence="1">
    <location>
        <begin position="145"/>
        <end position="165"/>
    </location>
</feature>
<keyword evidence="3" id="KW-1185">Reference proteome</keyword>
<keyword evidence="1" id="KW-1133">Transmembrane helix</keyword>
<evidence type="ECO:0000313" key="3">
    <source>
        <dbReference type="Proteomes" id="UP000009374"/>
    </source>
</evidence>